<feature type="compositionally biased region" description="Low complexity" evidence="1">
    <location>
        <begin position="256"/>
        <end position="267"/>
    </location>
</feature>
<feature type="region of interest" description="Disordered" evidence="1">
    <location>
        <begin position="180"/>
        <end position="220"/>
    </location>
</feature>
<feature type="region of interest" description="Disordered" evidence="1">
    <location>
        <begin position="242"/>
        <end position="268"/>
    </location>
</feature>
<protein>
    <submittedName>
        <fullName evidence="2">Uncharacterized protein</fullName>
    </submittedName>
</protein>
<feature type="compositionally biased region" description="Gly residues" evidence="1">
    <location>
        <begin position="1"/>
        <end position="22"/>
    </location>
</feature>
<evidence type="ECO:0000256" key="1">
    <source>
        <dbReference type="SAM" id="MobiDB-lite"/>
    </source>
</evidence>
<proteinExistence type="predicted"/>
<accession>A0A150GBR8</accession>
<feature type="region of interest" description="Disordered" evidence="1">
    <location>
        <begin position="1"/>
        <end position="32"/>
    </location>
</feature>
<dbReference type="Proteomes" id="UP000075714">
    <property type="component" value="Unassembled WGS sequence"/>
</dbReference>
<organism evidence="2 3">
    <name type="scientific">Gonium pectorale</name>
    <name type="common">Green alga</name>
    <dbReference type="NCBI Taxonomy" id="33097"/>
    <lineage>
        <taxon>Eukaryota</taxon>
        <taxon>Viridiplantae</taxon>
        <taxon>Chlorophyta</taxon>
        <taxon>core chlorophytes</taxon>
        <taxon>Chlorophyceae</taxon>
        <taxon>CS clade</taxon>
        <taxon>Chlamydomonadales</taxon>
        <taxon>Volvocaceae</taxon>
        <taxon>Gonium</taxon>
    </lineage>
</organism>
<evidence type="ECO:0000313" key="3">
    <source>
        <dbReference type="Proteomes" id="UP000075714"/>
    </source>
</evidence>
<reference evidence="3" key="1">
    <citation type="journal article" date="2016" name="Nat. Commun.">
        <title>The Gonium pectorale genome demonstrates co-option of cell cycle regulation during the evolution of multicellularity.</title>
        <authorList>
            <person name="Hanschen E.R."/>
            <person name="Marriage T.N."/>
            <person name="Ferris P.J."/>
            <person name="Hamaji T."/>
            <person name="Toyoda A."/>
            <person name="Fujiyama A."/>
            <person name="Neme R."/>
            <person name="Noguchi H."/>
            <person name="Minakuchi Y."/>
            <person name="Suzuki M."/>
            <person name="Kawai-Toyooka H."/>
            <person name="Smith D.R."/>
            <person name="Sparks H."/>
            <person name="Anderson J."/>
            <person name="Bakaric R."/>
            <person name="Luria V."/>
            <person name="Karger A."/>
            <person name="Kirschner M.W."/>
            <person name="Durand P.M."/>
            <person name="Michod R.E."/>
            <person name="Nozaki H."/>
            <person name="Olson B.J."/>
        </authorList>
    </citation>
    <scope>NUCLEOTIDE SEQUENCE [LARGE SCALE GENOMIC DNA]</scope>
    <source>
        <strain evidence="3">NIES-2863</strain>
    </source>
</reference>
<gene>
    <name evidence="2" type="ORF">GPECTOR_37g219</name>
</gene>
<dbReference type="AlphaFoldDB" id="A0A150GBR8"/>
<comment type="caution">
    <text evidence="2">The sequence shown here is derived from an EMBL/GenBank/DDBJ whole genome shotgun (WGS) entry which is preliminary data.</text>
</comment>
<name>A0A150GBR8_GONPE</name>
<keyword evidence="3" id="KW-1185">Reference proteome</keyword>
<sequence length="315" mass="30603">MDGKAGSGGGVPGASGTKGGWGHAQAGPSREETEAAIAAAIAIARLSADAAFRSPETRVFRPRSGFTARHAASGATPRAVGTGSLGPGGGFGGAGSSTQVFVGVSAAAAPFAAFSPLATPATTPPGSVRAGVAGAGPGVFGWGSASVISASSAGRAGSVGGGGGGGVGSLFERVEMLLPPGPGGLGGGRISPGPGPGPGRDRAMCSPPRTAGAAPGGAGRDAEFFRRQEALLRKRQAWASAGEKQRLAAEGQASPRAPGAVGTPTAAAREESEAGFVITHQYRERLQVRSSAVLRSAGRTPTGSMAFAHSRVAST</sequence>
<dbReference type="EMBL" id="LSYV01000038">
    <property type="protein sequence ID" value="KXZ47213.1"/>
    <property type="molecule type" value="Genomic_DNA"/>
</dbReference>
<evidence type="ECO:0000313" key="2">
    <source>
        <dbReference type="EMBL" id="KXZ47213.1"/>
    </source>
</evidence>